<comment type="caution">
    <text evidence="6">The sequence shown here is derived from an EMBL/GenBank/DDBJ whole genome shotgun (WGS) entry which is preliminary data.</text>
</comment>
<reference evidence="7" key="1">
    <citation type="journal article" date="2019" name="Int. J. Syst. Evol. Microbiol.">
        <title>The Global Catalogue of Microorganisms (GCM) 10K type strain sequencing project: providing services to taxonomists for standard genome sequencing and annotation.</title>
        <authorList>
            <consortium name="The Broad Institute Genomics Platform"/>
            <consortium name="The Broad Institute Genome Sequencing Center for Infectious Disease"/>
            <person name="Wu L."/>
            <person name="Ma J."/>
        </authorList>
    </citation>
    <scope>NUCLEOTIDE SEQUENCE [LARGE SCALE GENOMIC DNA]</scope>
    <source>
        <strain evidence="7">CGMCC 4.7204</strain>
    </source>
</reference>
<organism evidence="6 7">
    <name type="scientific">Nocardia rhizosphaerae</name>
    <dbReference type="NCBI Taxonomy" id="1691571"/>
    <lineage>
        <taxon>Bacteria</taxon>
        <taxon>Bacillati</taxon>
        <taxon>Actinomycetota</taxon>
        <taxon>Actinomycetes</taxon>
        <taxon>Mycobacteriales</taxon>
        <taxon>Nocardiaceae</taxon>
        <taxon>Nocardia</taxon>
    </lineage>
</organism>
<dbReference type="Gene3D" id="1.10.357.10">
    <property type="entry name" value="Tetracycline Repressor, domain 2"/>
    <property type="match status" value="1"/>
</dbReference>
<evidence type="ECO:0000256" key="1">
    <source>
        <dbReference type="ARBA" id="ARBA00023015"/>
    </source>
</evidence>
<dbReference type="InterPro" id="IPR050109">
    <property type="entry name" value="HTH-type_TetR-like_transc_reg"/>
</dbReference>
<dbReference type="Proteomes" id="UP001595767">
    <property type="component" value="Unassembled WGS sequence"/>
</dbReference>
<proteinExistence type="predicted"/>
<accession>A0ABV8LB76</accession>
<evidence type="ECO:0000313" key="7">
    <source>
        <dbReference type="Proteomes" id="UP001595767"/>
    </source>
</evidence>
<evidence type="ECO:0000259" key="5">
    <source>
        <dbReference type="PROSITE" id="PS50977"/>
    </source>
</evidence>
<dbReference type="PANTHER" id="PTHR30055:SF234">
    <property type="entry name" value="HTH-TYPE TRANSCRIPTIONAL REGULATOR BETI"/>
    <property type="match status" value="1"/>
</dbReference>
<name>A0ABV8LB76_9NOCA</name>
<feature type="domain" description="HTH tetR-type" evidence="5">
    <location>
        <begin position="16"/>
        <end position="77"/>
    </location>
</feature>
<keyword evidence="3" id="KW-0804">Transcription</keyword>
<protein>
    <submittedName>
        <fullName evidence="6">TetR/AcrR family transcriptional regulator</fullName>
    </submittedName>
</protein>
<evidence type="ECO:0000256" key="3">
    <source>
        <dbReference type="ARBA" id="ARBA00023163"/>
    </source>
</evidence>
<evidence type="ECO:0000256" key="4">
    <source>
        <dbReference type="PROSITE-ProRule" id="PRU00335"/>
    </source>
</evidence>
<feature type="DNA-binding region" description="H-T-H motif" evidence="4">
    <location>
        <begin position="40"/>
        <end position="59"/>
    </location>
</feature>
<dbReference type="RefSeq" id="WP_378552857.1">
    <property type="nucleotide sequence ID" value="NZ_JBHSBA010000014.1"/>
</dbReference>
<evidence type="ECO:0000313" key="6">
    <source>
        <dbReference type="EMBL" id="MFC4127458.1"/>
    </source>
</evidence>
<gene>
    <name evidence="6" type="ORF">ACFOW8_21240</name>
</gene>
<evidence type="ECO:0000256" key="2">
    <source>
        <dbReference type="ARBA" id="ARBA00023125"/>
    </source>
</evidence>
<keyword evidence="2 4" id="KW-0238">DNA-binding</keyword>
<keyword evidence="1" id="KW-0805">Transcription regulation</keyword>
<dbReference type="EMBL" id="JBHSBA010000014">
    <property type="protein sequence ID" value="MFC4127458.1"/>
    <property type="molecule type" value="Genomic_DNA"/>
</dbReference>
<dbReference type="SUPFAM" id="SSF46689">
    <property type="entry name" value="Homeodomain-like"/>
    <property type="match status" value="1"/>
</dbReference>
<sequence length="218" mass="23461">MPVIIARGASGRGKAPQVERSLIGALSQLLGDGIPFSDITIEQLAGRAGISRPMFYYYFEDKVALLAHAFEAAVPLALYARQQVDTWTSGELTVSTALEATAELVERDRDLFAAAIQVSSRDDAISALLHRTCDTVRLMLTEHLRSAQTSQTAVSAQAESIAFGLTILVRAMVRQLVAEPDVGSSCDIVEATTVVWERLLSTCQPVRQSGRSSAAARP</sequence>
<dbReference type="Gene3D" id="1.10.10.60">
    <property type="entry name" value="Homeodomain-like"/>
    <property type="match status" value="1"/>
</dbReference>
<dbReference type="Pfam" id="PF00440">
    <property type="entry name" value="TetR_N"/>
    <property type="match status" value="1"/>
</dbReference>
<dbReference type="PROSITE" id="PS50977">
    <property type="entry name" value="HTH_TETR_2"/>
    <property type="match status" value="1"/>
</dbReference>
<dbReference type="InterPro" id="IPR009057">
    <property type="entry name" value="Homeodomain-like_sf"/>
</dbReference>
<keyword evidence="7" id="KW-1185">Reference proteome</keyword>
<dbReference type="PANTHER" id="PTHR30055">
    <property type="entry name" value="HTH-TYPE TRANSCRIPTIONAL REGULATOR RUTR"/>
    <property type="match status" value="1"/>
</dbReference>
<dbReference type="SUPFAM" id="SSF48498">
    <property type="entry name" value="Tetracyclin repressor-like, C-terminal domain"/>
    <property type="match status" value="1"/>
</dbReference>
<dbReference type="InterPro" id="IPR001647">
    <property type="entry name" value="HTH_TetR"/>
</dbReference>
<dbReference type="InterPro" id="IPR036271">
    <property type="entry name" value="Tet_transcr_reg_TetR-rel_C_sf"/>
</dbReference>